<name>A0ABW0LZJ9_9BACL</name>
<organism evidence="2 3">
    <name type="scientific">Cohnella suwonensis</name>
    <dbReference type="NCBI Taxonomy" id="696072"/>
    <lineage>
        <taxon>Bacteria</taxon>
        <taxon>Bacillati</taxon>
        <taxon>Bacillota</taxon>
        <taxon>Bacilli</taxon>
        <taxon>Bacillales</taxon>
        <taxon>Paenibacillaceae</taxon>
        <taxon>Cohnella</taxon>
    </lineage>
</organism>
<keyword evidence="1" id="KW-0812">Transmembrane</keyword>
<keyword evidence="1" id="KW-0472">Membrane</keyword>
<sequence length="415" mass="48106">MNFKLGKNSLIEMHELVVYKENEAEVVIGRTEIKTFIVLPAIGLETIELLRRGLSIGETEQSLYQKYAEPFDVSAFVEELIEDYKLVYRLDGHIVNDRVQVKEHFAWLHAKTGRIFFNPISYFMYFAIFLSAAGIVFFHPANIPSYQDFLLTPFTPLNIILSLAVTWFLLFLHEFAHLISARSLGVHCRIGLGHRLMFPVAETDMSGIVVVPRNQRYGAYIAGMCWDLVFLSAGIWLLRLHNLQMIVMNENVLYTIHLINCNITALILFQFLFFMKTDLYYVFTNYFRCPNLLENTFLYFKRCFISNTRLNEQWDEVPDREKKIIYGFAWFYMVGVLATAAVLFFVQLPNVFRFLSASMAQMTQMPLLSWNFAAGMLLLGFCLLPSAVLIWSWIKSLRSRFIKNGLKGGEQVENN</sequence>
<proteinExistence type="predicted"/>
<accession>A0ABW0LZJ9</accession>
<feature type="transmembrane region" description="Helical" evidence="1">
    <location>
        <begin position="252"/>
        <end position="274"/>
    </location>
</feature>
<reference evidence="3" key="1">
    <citation type="journal article" date="2019" name="Int. J. Syst. Evol. Microbiol.">
        <title>The Global Catalogue of Microorganisms (GCM) 10K type strain sequencing project: providing services to taxonomists for standard genome sequencing and annotation.</title>
        <authorList>
            <consortium name="The Broad Institute Genomics Platform"/>
            <consortium name="The Broad Institute Genome Sequencing Center for Infectious Disease"/>
            <person name="Wu L."/>
            <person name="Ma J."/>
        </authorList>
    </citation>
    <scope>NUCLEOTIDE SEQUENCE [LARGE SCALE GENOMIC DNA]</scope>
    <source>
        <strain evidence="3">CCUG 57113</strain>
    </source>
</reference>
<keyword evidence="1" id="KW-1133">Transmembrane helix</keyword>
<keyword evidence="3" id="KW-1185">Reference proteome</keyword>
<feature type="transmembrane region" description="Helical" evidence="1">
    <location>
        <begin position="324"/>
        <end position="348"/>
    </location>
</feature>
<protein>
    <submittedName>
        <fullName evidence="2">PqqD family protein</fullName>
    </submittedName>
</protein>
<evidence type="ECO:0000256" key="1">
    <source>
        <dbReference type="SAM" id="Phobius"/>
    </source>
</evidence>
<gene>
    <name evidence="2" type="ORF">ACFPPD_17265</name>
</gene>
<feature type="transmembrane region" description="Helical" evidence="1">
    <location>
        <begin position="217"/>
        <end position="240"/>
    </location>
</feature>
<comment type="caution">
    <text evidence="2">The sequence shown here is derived from an EMBL/GenBank/DDBJ whole genome shotgun (WGS) entry which is preliminary data.</text>
</comment>
<feature type="transmembrane region" description="Helical" evidence="1">
    <location>
        <begin position="120"/>
        <end position="138"/>
    </location>
</feature>
<feature type="transmembrane region" description="Helical" evidence="1">
    <location>
        <begin position="368"/>
        <end position="394"/>
    </location>
</feature>
<dbReference type="Proteomes" id="UP001596105">
    <property type="component" value="Unassembled WGS sequence"/>
</dbReference>
<dbReference type="RefSeq" id="WP_209751479.1">
    <property type="nucleotide sequence ID" value="NZ_JBHSMH010000063.1"/>
</dbReference>
<feature type="transmembrane region" description="Helical" evidence="1">
    <location>
        <begin position="150"/>
        <end position="172"/>
    </location>
</feature>
<dbReference type="EMBL" id="JBHSMH010000063">
    <property type="protein sequence ID" value="MFC5470447.1"/>
    <property type="molecule type" value="Genomic_DNA"/>
</dbReference>
<evidence type="ECO:0000313" key="2">
    <source>
        <dbReference type="EMBL" id="MFC5470447.1"/>
    </source>
</evidence>
<evidence type="ECO:0000313" key="3">
    <source>
        <dbReference type="Proteomes" id="UP001596105"/>
    </source>
</evidence>